<proteinExistence type="predicted"/>
<dbReference type="Gene3D" id="1.25.40.10">
    <property type="entry name" value="Tetratricopeptide repeat domain"/>
    <property type="match status" value="1"/>
</dbReference>
<dbReference type="AlphaFoldDB" id="A0A318SR31"/>
<dbReference type="InterPro" id="IPR011990">
    <property type="entry name" value="TPR-like_helical_dom_sf"/>
</dbReference>
<dbReference type="InterPro" id="IPR041664">
    <property type="entry name" value="AAA_16"/>
</dbReference>
<organism evidence="2 3">
    <name type="scientific">Deinococcus yavapaiensis KR-236</name>
    <dbReference type="NCBI Taxonomy" id="694435"/>
    <lineage>
        <taxon>Bacteria</taxon>
        <taxon>Thermotogati</taxon>
        <taxon>Deinococcota</taxon>
        <taxon>Deinococci</taxon>
        <taxon>Deinococcales</taxon>
        <taxon>Deinococcaceae</taxon>
        <taxon>Deinococcus</taxon>
    </lineage>
</organism>
<dbReference type="Pfam" id="PF03704">
    <property type="entry name" value="BTAD"/>
    <property type="match status" value="1"/>
</dbReference>
<gene>
    <name evidence="2" type="ORF">DES52_103216</name>
</gene>
<feature type="domain" description="Bacterial transcriptional activator" evidence="1">
    <location>
        <begin position="115"/>
        <end position="245"/>
    </location>
</feature>
<protein>
    <submittedName>
        <fullName evidence="2">DNA-binding SARP family transcriptional activator</fullName>
    </submittedName>
</protein>
<evidence type="ECO:0000313" key="2">
    <source>
        <dbReference type="EMBL" id="PYE55383.1"/>
    </source>
</evidence>
<dbReference type="InterPro" id="IPR036388">
    <property type="entry name" value="WH-like_DNA-bd_sf"/>
</dbReference>
<keyword evidence="2" id="KW-0238">DNA-binding</keyword>
<accession>A0A318SR31</accession>
<dbReference type="Pfam" id="PF13191">
    <property type="entry name" value="AAA_16"/>
    <property type="match status" value="1"/>
</dbReference>
<sequence>MEVFYPRRVNAVLHFLMPQRGLDWRVEVLGTPRLVSATSPERAVPLERKTAALLAYLALEGRASRALLAELLWPDTPSGAARNNLVHVLRRLKEASGVDLVEAGEVLSLGADVRVDVLDVLSSGGEHVEGGGLLDGAALDDLPDFSEWLLAKREELDVVRTRMRQETVEALLARGETSEAVELAERWMDADPLAEDAHRALMRAHYDLGDRPAALRAYHRCKMLLRRELGVDPSPETQRLARAIDLGTVESAAAPRPRRIPLTVLRPPTLVGREDVWARMEEAWAKGLGIVIEGDPGSGKSRLARDFLRSREGYQILFFQGRPGDADVPYATHARNYRQTLEANPDLELPEWVIAELARMLPELGEAPPPLQTELDKRRFYEAKYEVLRRVAERGPVVICTDDVQFMDEPSIEAGAYVGSRFWGDPSTTLRALYTYRTGALPPYGASLVAQMTAAGVIVPMHLTPLSEQAVTTLLADLDVPDATHRTKIARTTRGNVQFVLETVKNLFEDSTVAESPTSKSDDITAMVEQRLARLSPSALQAARAAAVLRLDFTLELVSQTLGIGLLETATAWEELEDAQVVSGEAFSHDLVQESVLTTMPPGVRRILHRSAARVLMTQGAPPARIAGHWQAGEDPRQAARWLVQAGEAAQRALRLGEAHEAYTRALAAALETGDESTAASAREALAILAARVEQAS</sequence>
<reference evidence="2 3" key="1">
    <citation type="submission" date="2018-06" db="EMBL/GenBank/DDBJ databases">
        <title>Genomic Encyclopedia of Type Strains, Phase IV (KMG-IV): sequencing the most valuable type-strain genomes for metagenomic binning, comparative biology and taxonomic classification.</title>
        <authorList>
            <person name="Goeker M."/>
        </authorList>
    </citation>
    <scope>NUCLEOTIDE SEQUENCE [LARGE SCALE GENOMIC DNA]</scope>
    <source>
        <strain evidence="2 3">DSM 18048</strain>
    </source>
</reference>
<dbReference type="SUPFAM" id="SSF52540">
    <property type="entry name" value="P-loop containing nucleoside triphosphate hydrolases"/>
    <property type="match status" value="1"/>
</dbReference>
<keyword evidence="3" id="KW-1185">Reference proteome</keyword>
<evidence type="ECO:0000259" key="1">
    <source>
        <dbReference type="SMART" id="SM01043"/>
    </source>
</evidence>
<dbReference type="Proteomes" id="UP000248326">
    <property type="component" value="Unassembled WGS sequence"/>
</dbReference>
<comment type="caution">
    <text evidence="2">The sequence shown here is derived from an EMBL/GenBank/DDBJ whole genome shotgun (WGS) entry which is preliminary data.</text>
</comment>
<dbReference type="EMBL" id="QJSX01000003">
    <property type="protein sequence ID" value="PYE55383.1"/>
    <property type="molecule type" value="Genomic_DNA"/>
</dbReference>
<dbReference type="GO" id="GO:0003677">
    <property type="term" value="F:DNA binding"/>
    <property type="evidence" value="ECO:0007669"/>
    <property type="project" value="UniProtKB-KW"/>
</dbReference>
<evidence type="ECO:0000313" key="3">
    <source>
        <dbReference type="Proteomes" id="UP000248326"/>
    </source>
</evidence>
<dbReference type="SMART" id="SM01043">
    <property type="entry name" value="BTAD"/>
    <property type="match status" value="1"/>
</dbReference>
<dbReference type="InterPro" id="IPR051677">
    <property type="entry name" value="AfsR-DnrI-RedD_regulator"/>
</dbReference>
<dbReference type="InterPro" id="IPR027417">
    <property type="entry name" value="P-loop_NTPase"/>
</dbReference>
<dbReference type="PANTHER" id="PTHR35807">
    <property type="entry name" value="TRANSCRIPTIONAL REGULATOR REDD-RELATED"/>
    <property type="match status" value="1"/>
</dbReference>
<dbReference type="InterPro" id="IPR005158">
    <property type="entry name" value="BTAD"/>
</dbReference>
<dbReference type="Gene3D" id="1.10.10.10">
    <property type="entry name" value="Winged helix-like DNA-binding domain superfamily/Winged helix DNA-binding domain"/>
    <property type="match status" value="1"/>
</dbReference>
<dbReference type="Gene3D" id="3.40.50.300">
    <property type="entry name" value="P-loop containing nucleotide triphosphate hydrolases"/>
    <property type="match status" value="1"/>
</dbReference>
<name>A0A318SR31_9DEIO</name>
<dbReference type="SUPFAM" id="SSF48452">
    <property type="entry name" value="TPR-like"/>
    <property type="match status" value="1"/>
</dbReference>